<dbReference type="PANTHER" id="PTHR11711">
    <property type="entry name" value="ADP RIBOSYLATION FACTOR-RELATED"/>
    <property type="match status" value="1"/>
</dbReference>
<dbReference type="Gene3D" id="3.40.50.300">
    <property type="entry name" value="P-loop containing nucleotide triphosphate hydrolases"/>
    <property type="match status" value="1"/>
</dbReference>
<protein>
    <submittedName>
        <fullName evidence="3">ADP-ribosylation factor</fullName>
    </submittedName>
</protein>
<reference evidence="3 4" key="1">
    <citation type="journal article" date="2024" name="J. Plant Pathol.">
        <title>Sequence and assembly of the genome of Seiridium unicorne, isolate CBS 538.82, causal agent of cypress canker disease.</title>
        <authorList>
            <person name="Scali E."/>
            <person name="Rocca G.D."/>
            <person name="Danti R."/>
            <person name="Garbelotto M."/>
            <person name="Barberini S."/>
            <person name="Baroncelli R."/>
            <person name="Emiliani G."/>
        </authorList>
    </citation>
    <scope>NUCLEOTIDE SEQUENCE [LARGE SCALE GENOMIC DNA]</scope>
    <source>
        <strain evidence="3 4">BM-138-508</strain>
    </source>
</reference>
<evidence type="ECO:0000313" key="4">
    <source>
        <dbReference type="Proteomes" id="UP001408356"/>
    </source>
</evidence>
<dbReference type="Pfam" id="PF00025">
    <property type="entry name" value="Arf"/>
    <property type="match status" value="1"/>
</dbReference>
<dbReference type="EMBL" id="JARVKF010000385">
    <property type="protein sequence ID" value="KAK9418443.1"/>
    <property type="molecule type" value="Genomic_DNA"/>
</dbReference>
<sequence>MSYETYGRVINIWEVVPRTPAVPSSPLKRLRDQLIRSGFWLSTTRASRLFDRLPTQHRITITGLGDSGKSTLLRKHLSQDRGGGDIVKYIPCIGMLIEEVSYGNVVFHTHDLGGCRKSKKAETNLFTDADAVIWTLDSSDLGRMAEAEEELRQVVFGPGGFGAKKPVLLLANRQDLPRALKIDAIKQRCATVLGDRPW</sequence>
<dbReference type="InterPro" id="IPR006689">
    <property type="entry name" value="Small_GTPase_ARF/SAR"/>
</dbReference>
<dbReference type="SUPFAM" id="SSF52540">
    <property type="entry name" value="P-loop containing nucleoside triphosphate hydrolases"/>
    <property type="match status" value="1"/>
</dbReference>
<organism evidence="3 4">
    <name type="scientific">Seiridium unicorne</name>
    <dbReference type="NCBI Taxonomy" id="138068"/>
    <lineage>
        <taxon>Eukaryota</taxon>
        <taxon>Fungi</taxon>
        <taxon>Dikarya</taxon>
        <taxon>Ascomycota</taxon>
        <taxon>Pezizomycotina</taxon>
        <taxon>Sordariomycetes</taxon>
        <taxon>Xylariomycetidae</taxon>
        <taxon>Amphisphaeriales</taxon>
        <taxon>Sporocadaceae</taxon>
        <taxon>Seiridium</taxon>
    </lineage>
</organism>
<dbReference type="Proteomes" id="UP001408356">
    <property type="component" value="Unassembled WGS sequence"/>
</dbReference>
<evidence type="ECO:0000256" key="1">
    <source>
        <dbReference type="ARBA" id="ARBA00022741"/>
    </source>
</evidence>
<keyword evidence="2" id="KW-0342">GTP-binding</keyword>
<dbReference type="SMART" id="SM00177">
    <property type="entry name" value="ARF"/>
    <property type="match status" value="1"/>
</dbReference>
<dbReference type="InterPro" id="IPR027417">
    <property type="entry name" value="P-loop_NTPase"/>
</dbReference>
<proteinExistence type="predicted"/>
<keyword evidence="1" id="KW-0547">Nucleotide-binding</keyword>
<accession>A0ABR2UUW7</accession>
<gene>
    <name evidence="3" type="ORF">SUNI508_08170</name>
</gene>
<evidence type="ECO:0000313" key="3">
    <source>
        <dbReference type="EMBL" id="KAK9418443.1"/>
    </source>
</evidence>
<keyword evidence="4" id="KW-1185">Reference proteome</keyword>
<name>A0ABR2UUW7_9PEZI</name>
<evidence type="ECO:0000256" key="2">
    <source>
        <dbReference type="ARBA" id="ARBA00023134"/>
    </source>
</evidence>
<dbReference type="PROSITE" id="PS51417">
    <property type="entry name" value="ARF"/>
    <property type="match status" value="1"/>
</dbReference>
<comment type="caution">
    <text evidence="3">The sequence shown here is derived from an EMBL/GenBank/DDBJ whole genome shotgun (WGS) entry which is preliminary data.</text>
</comment>
<dbReference type="InterPro" id="IPR024156">
    <property type="entry name" value="Small_GTPase_ARF"/>
</dbReference>